<dbReference type="PANTHER" id="PTHR11802">
    <property type="entry name" value="SERINE PROTEASE FAMILY S10 SERINE CARBOXYPEPTIDASE"/>
    <property type="match status" value="1"/>
</dbReference>
<evidence type="ECO:0000256" key="1">
    <source>
        <dbReference type="ARBA" id="ARBA00009431"/>
    </source>
</evidence>
<protein>
    <recommendedName>
        <fullName evidence="2">Carboxypeptidase</fullName>
        <ecNumber evidence="2">3.4.16.-</ecNumber>
    </recommendedName>
</protein>
<organism evidence="3 4">
    <name type="scientific">Prorocentrum cordatum</name>
    <dbReference type="NCBI Taxonomy" id="2364126"/>
    <lineage>
        <taxon>Eukaryota</taxon>
        <taxon>Sar</taxon>
        <taxon>Alveolata</taxon>
        <taxon>Dinophyceae</taxon>
        <taxon>Prorocentrales</taxon>
        <taxon>Prorocentraceae</taxon>
        <taxon>Prorocentrum</taxon>
    </lineage>
</organism>
<accession>A0ABN9WL69</accession>
<dbReference type="InterPro" id="IPR018202">
    <property type="entry name" value="Ser_caboxypep_ser_AS"/>
</dbReference>
<reference evidence="3" key="1">
    <citation type="submission" date="2023-10" db="EMBL/GenBank/DDBJ databases">
        <authorList>
            <person name="Chen Y."/>
            <person name="Shah S."/>
            <person name="Dougan E. K."/>
            <person name="Thang M."/>
            <person name="Chan C."/>
        </authorList>
    </citation>
    <scope>NUCLEOTIDE SEQUENCE [LARGE SCALE GENOMIC DNA]</scope>
</reference>
<dbReference type="PROSITE" id="PS00131">
    <property type="entry name" value="CARBOXYPEPT_SER_SER"/>
    <property type="match status" value="1"/>
</dbReference>
<dbReference type="Gene3D" id="3.40.50.1820">
    <property type="entry name" value="alpha/beta hydrolase"/>
    <property type="match status" value="1"/>
</dbReference>
<keyword evidence="2" id="KW-0732">Signal</keyword>
<feature type="signal peptide" evidence="2">
    <location>
        <begin position="1"/>
        <end position="17"/>
    </location>
</feature>
<dbReference type="PANTHER" id="PTHR11802:SF201">
    <property type="entry name" value="CARBOXYPEPTIDASE"/>
    <property type="match status" value="1"/>
</dbReference>
<dbReference type="EMBL" id="CAUYUJ010018733">
    <property type="protein sequence ID" value="CAK0885931.1"/>
    <property type="molecule type" value="Genomic_DNA"/>
</dbReference>
<feature type="chain" id="PRO_5044953584" description="Carboxypeptidase" evidence="2">
    <location>
        <begin position="18"/>
        <end position="571"/>
    </location>
</feature>
<gene>
    <name evidence="3" type="ORF">PCOR1329_LOCUS67413</name>
</gene>
<dbReference type="PRINTS" id="PR00724">
    <property type="entry name" value="CRBOXYPTASEC"/>
</dbReference>
<keyword evidence="2" id="KW-0645">Protease</keyword>
<keyword evidence="2" id="KW-0121">Carboxypeptidase</keyword>
<dbReference type="SUPFAM" id="SSF53474">
    <property type="entry name" value="alpha/beta-Hydrolases"/>
    <property type="match status" value="1"/>
</dbReference>
<dbReference type="InterPro" id="IPR001563">
    <property type="entry name" value="Peptidase_S10"/>
</dbReference>
<evidence type="ECO:0000313" key="4">
    <source>
        <dbReference type="Proteomes" id="UP001189429"/>
    </source>
</evidence>
<dbReference type="Pfam" id="PF00450">
    <property type="entry name" value="Peptidase_S10"/>
    <property type="match status" value="1"/>
</dbReference>
<keyword evidence="4" id="KW-1185">Reference proteome</keyword>
<evidence type="ECO:0000313" key="3">
    <source>
        <dbReference type="EMBL" id="CAK0885931.1"/>
    </source>
</evidence>
<name>A0ABN9WL69_9DINO</name>
<dbReference type="Proteomes" id="UP001189429">
    <property type="component" value="Unassembled WGS sequence"/>
</dbReference>
<evidence type="ECO:0000256" key="2">
    <source>
        <dbReference type="RuleBase" id="RU361156"/>
    </source>
</evidence>
<comment type="caution">
    <text evidence="3">The sequence shown here is derived from an EMBL/GenBank/DDBJ whole genome shotgun (WGS) entry which is preliminary data.</text>
</comment>
<keyword evidence="2" id="KW-0378">Hydrolase</keyword>
<sequence>MPRFASLLCALFAAGLALEDTGRVESVPGYGPPPTVHHSGFVEVDAATRTNLFYYLVESQSAPNADPLIWWFNGGPGASSLAGFLTENGPLLFNTVGEFVRNPYAWNQAANVLYVEFGPGVGYSYCANSTQAGPSAPCPQSQGTCSPCPVSDSTVAHQNLVFIKKLLTEVFPSMAGRPLYLAGESYAGVYIPTLAAAMVEHFQDTSVVNLHGMWVTDPCTDNKAQFGWIDLSVSFCYQKGLISKEVYDALSDPAHGCFDGRTPVGDRIRKTGSLECKRSWRLYDIATAGIGDAVQPPEVPGLPMYIDPLNAYGPAEPANAADPAEYFSRADVRAALHATSSPNKVYHLELDNNGYTGYDSEYAACNTGENNGKSMIDVYQSLLVSAKSAKSASNLKRVIISSGDIDPVVNLHGTEAAVTAIGLPVSLGGDRRPWFYNSTAADVDVLVNKPVQWGPHLRAQAAGAQVGGFVVNYESSVPGLTFDFVTMRGSGHMVPGYVPQRTLHVIYHALLQGKPLSPLLPADWDSSSEDAFYGWKTNEGGAFTAWAKDAMSDVPTLKQGTASLGETTIFV</sequence>
<comment type="similarity">
    <text evidence="1 2">Belongs to the peptidase S10 family.</text>
</comment>
<dbReference type="EC" id="3.4.16.-" evidence="2"/>
<proteinExistence type="inferred from homology"/>
<dbReference type="InterPro" id="IPR029058">
    <property type="entry name" value="AB_hydrolase_fold"/>
</dbReference>